<feature type="compositionally biased region" description="Basic and acidic residues" evidence="1">
    <location>
        <begin position="1"/>
        <end position="21"/>
    </location>
</feature>
<name>A0A7Z7FP83_9BURK</name>
<evidence type="ECO:0000256" key="1">
    <source>
        <dbReference type="SAM" id="MobiDB-lite"/>
    </source>
</evidence>
<proteinExistence type="predicted"/>
<gene>
    <name evidence="2" type="ORF">SAMN04487926_15734</name>
</gene>
<organism evidence="2 3">
    <name type="scientific">Paraburkholderia steynii</name>
    <dbReference type="NCBI Taxonomy" id="1245441"/>
    <lineage>
        <taxon>Bacteria</taxon>
        <taxon>Pseudomonadati</taxon>
        <taxon>Pseudomonadota</taxon>
        <taxon>Betaproteobacteria</taxon>
        <taxon>Burkholderiales</taxon>
        <taxon>Burkholderiaceae</taxon>
        <taxon>Paraburkholderia</taxon>
    </lineage>
</organism>
<reference evidence="2" key="1">
    <citation type="submission" date="2016-10" db="EMBL/GenBank/DDBJ databases">
        <authorList>
            <person name="Varghese N."/>
            <person name="Submissions S."/>
        </authorList>
    </citation>
    <scope>NUCLEOTIDE SEQUENCE [LARGE SCALE GENOMIC DNA]</scope>
    <source>
        <strain evidence="2">YR281</strain>
    </source>
</reference>
<feature type="region of interest" description="Disordered" evidence="1">
    <location>
        <begin position="1"/>
        <end position="29"/>
    </location>
</feature>
<dbReference type="AlphaFoldDB" id="A0A7Z7FP83"/>
<dbReference type="EMBL" id="FNDI01000057">
    <property type="protein sequence ID" value="SDJ51447.1"/>
    <property type="molecule type" value="Genomic_DNA"/>
</dbReference>
<accession>A0A7Z7FP83</accession>
<protein>
    <submittedName>
        <fullName evidence="2">Pput_2613-like deaminase</fullName>
    </submittedName>
</protein>
<evidence type="ECO:0000313" key="2">
    <source>
        <dbReference type="EMBL" id="SDJ51447.1"/>
    </source>
</evidence>
<sequence>MNEALKDTRSKEAKALREAAKKQGGFTPEEIQLSQQKARELAKSPANVHAIEDPVYDSEIELPDGKKYRRMKGRDVWCLFKNPVKCDPGFSSEVNQAADKANNSTLTPIPSEVLEQYRKLTEFEIFRRAGDEADEIAWTVIRERYPSNEAALRKILGSEYRQPHIATAIQRRAGRELTRMKLQSGGVANLPAGEKALKWPLSSLATHTERWALRNIPLQPGDVLDIIGQYDPCGSCIRAMEEAAERTGATIKYWWPGGSPGLTFGPG</sequence>
<keyword evidence="3" id="KW-1185">Reference proteome</keyword>
<dbReference type="InterPro" id="IPR027472">
    <property type="entry name" value="Pput2613-NH3ase"/>
</dbReference>
<comment type="caution">
    <text evidence="2">The sequence shown here is derived from an EMBL/GenBank/DDBJ whole genome shotgun (WGS) entry which is preliminary data.</text>
</comment>
<dbReference type="RefSeq" id="WP_208545906.1">
    <property type="nucleotide sequence ID" value="NZ_FNDI01000057.1"/>
</dbReference>
<evidence type="ECO:0000313" key="3">
    <source>
        <dbReference type="Proteomes" id="UP000198900"/>
    </source>
</evidence>
<dbReference type="Pfam" id="PF14427">
    <property type="entry name" value="Pput2613-deam"/>
    <property type="match status" value="1"/>
</dbReference>
<dbReference type="Proteomes" id="UP000198900">
    <property type="component" value="Unassembled WGS sequence"/>
</dbReference>